<dbReference type="SUPFAM" id="SSF55154">
    <property type="entry name" value="CYTH-like phosphatases"/>
    <property type="match status" value="1"/>
</dbReference>
<evidence type="ECO:0000313" key="2">
    <source>
        <dbReference type="EMBL" id="AIQ61690.1"/>
    </source>
</evidence>
<dbReference type="KEGG" id="pbd:PBOR_35910"/>
<sequence>MATVEKELKLLLEQDSYKKILNRVNQQPDVIRQTNYYFDTCDFKLEKAGITLRIRNEEKNWLLCMKTKSKTESQFVSSTEIERSISERDFEYYKENPSEILEGITENPVNISSIINAEEISLLGSIRNERKKLKLFNEYTIELDHSLFPGGNESFEIEVEGVNTERECDYIMNELRQMGIEFNLNKKSKYKRFVEFISSN</sequence>
<dbReference type="EMBL" id="CP009285">
    <property type="protein sequence ID" value="AIQ61690.1"/>
    <property type="molecule type" value="Genomic_DNA"/>
</dbReference>
<dbReference type="PROSITE" id="PS51707">
    <property type="entry name" value="CYTH"/>
    <property type="match status" value="1"/>
</dbReference>
<dbReference type="RefSeq" id="WP_042218655.1">
    <property type="nucleotide sequence ID" value="NZ_CP009285.1"/>
</dbReference>
<dbReference type="Pfam" id="PF01928">
    <property type="entry name" value="CYTH"/>
    <property type="match status" value="1"/>
</dbReference>
<dbReference type="Proteomes" id="UP000029518">
    <property type="component" value="Chromosome"/>
</dbReference>
<dbReference type="SMART" id="SM01118">
    <property type="entry name" value="CYTH"/>
    <property type="match status" value="1"/>
</dbReference>
<reference evidence="2" key="1">
    <citation type="submission" date="2014-08" db="EMBL/GenBank/DDBJ databases">
        <title>Comparative genomics of the Paenibacillus odorifer group.</title>
        <authorList>
            <person name="den Bakker H.C."/>
            <person name="Tsai Y.-C.Y.-C."/>
            <person name="Martin N."/>
            <person name="Korlach J."/>
            <person name="Wiedmann M."/>
        </authorList>
    </citation>
    <scope>NUCLEOTIDE SEQUENCE [LARGE SCALE GENOMIC DNA]</scope>
    <source>
        <strain evidence="2">DSM 13188</strain>
    </source>
</reference>
<evidence type="ECO:0000313" key="3">
    <source>
        <dbReference type="Proteomes" id="UP000029518"/>
    </source>
</evidence>
<dbReference type="InterPro" id="IPR033469">
    <property type="entry name" value="CYTH-like_dom_sf"/>
</dbReference>
<evidence type="ECO:0000259" key="1">
    <source>
        <dbReference type="PROSITE" id="PS51707"/>
    </source>
</evidence>
<dbReference type="OrthoDB" id="384378at2"/>
<dbReference type="PANTHER" id="PTHR34948">
    <property type="entry name" value="OS08G0299200 PROTEIN"/>
    <property type="match status" value="1"/>
</dbReference>
<gene>
    <name evidence="2" type="ORF">PBOR_35910</name>
</gene>
<dbReference type="HOGENOM" id="CLU_1346625_0_0_9"/>
<organism evidence="2 3">
    <name type="scientific">Paenibacillus borealis</name>
    <dbReference type="NCBI Taxonomy" id="160799"/>
    <lineage>
        <taxon>Bacteria</taxon>
        <taxon>Bacillati</taxon>
        <taxon>Bacillota</taxon>
        <taxon>Bacilli</taxon>
        <taxon>Bacillales</taxon>
        <taxon>Paenibacillaceae</taxon>
        <taxon>Paenibacillus</taxon>
    </lineage>
</organism>
<dbReference type="PANTHER" id="PTHR34948:SF2">
    <property type="entry name" value="TRIPHOSPHATE TUNNEL METALLOENZYME 3"/>
    <property type="match status" value="1"/>
</dbReference>
<accession>A0A089LNM1</accession>
<dbReference type="InterPro" id="IPR023577">
    <property type="entry name" value="CYTH_domain"/>
</dbReference>
<dbReference type="AlphaFoldDB" id="A0A089LNM1"/>
<dbReference type="Gene3D" id="2.40.320.10">
    <property type="entry name" value="Hypothetical Protein Pfu-838710-001"/>
    <property type="match status" value="1"/>
</dbReference>
<feature type="domain" description="CYTH" evidence="1">
    <location>
        <begin position="3"/>
        <end position="199"/>
    </location>
</feature>
<keyword evidence="3" id="KW-1185">Reference proteome</keyword>
<protein>
    <recommendedName>
        <fullName evidence="1">CYTH domain-containing protein</fullName>
    </recommendedName>
</protein>
<name>A0A089LNM1_PAEBO</name>
<proteinExistence type="predicted"/>